<feature type="transmembrane region" description="Helical" evidence="1">
    <location>
        <begin position="118"/>
        <end position="137"/>
    </location>
</feature>
<dbReference type="Pfam" id="PF01757">
    <property type="entry name" value="Acyl_transf_3"/>
    <property type="match status" value="1"/>
</dbReference>
<dbReference type="EC" id="2.3.-.-" evidence="3"/>
<keyword evidence="3" id="KW-0808">Transferase</keyword>
<organism evidence="3 4">
    <name type="scientific">Almyronema epifaneia S1</name>
    <dbReference type="NCBI Taxonomy" id="2991925"/>
    <lineage>
        <taxon>Bacteria</taxon>
        <taxon>Bacillati</taxon>
        <taxon>Cyanobacteriota</taxon>
        <taxon>Cyanophyceae</taxon>
        <taxon>Nodosilineales</taxon>
        <taxon>Nodosilineaceae</taxon>
        <taxon>Almyronema</taxon>
        <taxon>Almyronema epifaneia</taxon>
    </lineage>
</organism>
<feature type="transmembrane region" description="Helical" evidence="1">
    <location>
        <begin position="214"/>
        <end position="235"/>
    </location>
</feature>
<proteinExistence type="predicted"/>
<keyword evidence="4" id="KW-1185">Reference proteome</keyword>
<evidence type="ECO:0000259" key="2">
    <source>
        <dbReference type="Pfam" id="PF01757"/>
    </source>
</evidence>
<feature type="transmembrane region" description="Helical" evidence="1">
    <location>
        <begin position="320"/>
        <end position="342"/>
    </location>
</feature>
<evidence type="ECO:0000313" key="3">
    <source>
        <dbReference type="EMBL" id="MFE4107082.1"/>
    </source>
</evidence>
<sequence>MLNTIRLKRVQDRVKVFNLVSDRPASHTWLPSLEGLRAIAVILVFLEHTTGNVFRNDTLESGAFFGPFLNFGDAGMGRSGVYLFFVLSSFLLTNQLLRPHVEFKNPSLWLHYGFKRFTRIYPLYIFVLLIYCLFPSFKYDFGDVLSHLALQTAGNHFWTIPVEVKYYFLLPGIAWLISRVLNRSLILTAALSLGLMLFSHLAEVGLGAPARLSVLPHLSVFLVGSLAALVHIKLSDTSQTQQPYRKVVMEVIAILALLGIALSWQTQPMHLTWHWILHSEMPVILGTHWLYKIHGCLWAIVLVSHLHGQGWLSKILTWKPLRYIGVISFGIYLWHIAILGYLNAHLATSSMVKMLAIAAVTVIVATLTYITIERPAMQLKLPFLSSAALARK</sequence>
<reference evidence="3 4" key="1">
    <citation type="submission" date="2024-10" db="EMBL/GenBank/DDBJ databases">
        <authorList>
            <person name="Ratan Roy A."/>
            <person name="Morales Sandoval P.H."/>
            <person name="De Los Santos Villalobos S."/>
            <person name="Chakraborty S."/>
            <person name="Mukherjee J."/>
        </authorList>
    </citation>
    <scope>NUCLEOTIDE SEQUENCE [LARGE SCALE GENOMIC DNA]</scope>
    <source>
        <strain evidence="3 4">S1</strain>
    </source>
</reference>
<protein>
    <submittedName>
        <fullName evidence="3">Acyltransferase family protein</fullName>
        <ecNumber evidence="3">2.3.-.-</ecNumber>
    </submittedName>
</protein>
<dbReference type="PANTHER" id="PTHR23028">
    <property type="entry name" value="ACETYLTRANSFERASE"/>
    <property type="match status" value="1"/>
</dbReference>
<keyword evidence="1" id="KW-0812">Transmembrane</keyword>
<feature type="transmembrane region" description="Helical" evidence="1">
    <location>
        <begin position="157"/>
        <end position="177"/>
    </location>
</feature>
<keyword evidence="3" id="KW-0012">Acyltransferase</keyword>
<comment type="caution">
    <text evidence="3">The sequence shown here is derived from an EMBL/GenBank/DDBJ whole genome shotgun (WGS) entry which is preliminary data.</text>
</comment>
<feature type="transmembrane region" description="Helical" evidence="1">
    <location>
        <begin position="289"/>
        <end position="308"/>
    </location>
</feature>
<accession>A0ABW6IGW8</accession>
<dbReference type="EMBL" id="JBHZOL010000077">
    <property type="protein sequence ID" value="MFE4107082.1"/>
    <property type="molecule type" value="Genomic_DNA"/>
</dbReference>
<dbReference type="InterPro" id="IPR050879">
    <property type="entry name" value="Acyltransferase_3"/>
</dbReference>
<feature type="domain" description="Acyltransferase 3" evidence="2">
    <location>
        <begin position="31"/>
        <end position="369"/>
    </location>
</feature>
<keyword evidence="1" id="KW-1133">Transmembrane helix</keyword>
<gene>
    <name evidence="3" type="ORF">ACFVKH_12375</name>
</gene>
<name>A0ABW6IGW8_9CYAN</name>
<dbReference type="InterPro" id="IPR002656">
    <property type="entry name" value="Acyl_transf_3_dom"/>
</dbReference>
<dbReference type="RefSeq" id="WP_377965459.1">
    <property type="nucleotide sequence ID" value="NZ_JBHZOL010000077.1"/>
</dbReference>
<feature type="transmembrane region" description="Helical" evidence="1">
    <location>
        <begin position="354"/>
        <end position="372"/>
    </location>
</feature>
<evidence type="ECO:0000256" key="1">
    <source>
        <dbReference type="SAM" id="Phobius"/>
    </source>
</evidence>
<feature type="transmembrane region" description="Helical" evidence="1">
    <location>
        <begin position="184"/>
        <end position="202"/>
    </location>
</feature>
<dbReference type="GO" id="GO:0016746">
    <property type="term" value="F:acyltransferase activity"/>
    <property type="evidence" value="ECO:0007669"/>
    <property type="project" value="UniProtKB-KW"/>
</dbReference>
<dbReference type="PANTHER" id="PTHR23028:SF53">
    <property type="entry name" value="ACYL_TRANSF_3 DOMAIN-CONTAINING PROTEIN"/>
    <property type="match status" value="1"/>
</dbReference>
<evidence type="ECO:0000313" key="4">
    <source>
        <dbReference type="Proteomes" id="UP001600165"/>
    </source>
</evidence>
<feature type="transmembrane region" description="Helical" evidence="1">
    <location>
        <begin position="247"/>
        <end position="265"/>
    </location>
</feature>
<dbReference type="Proteomes" id="UP001600165">
    <property type="component" value="Unassembled WGS sequence"/>
</dbReference>
<keyword evidence="1" id="KW-0472">Membrane</keyword>